<dbReference type="EMBL" id="KB538241">
    <property type="protein sequence ID" value="EMP32906.1"/>
    <property type="molecule type" value="Genomic_DNA"/>
</dbReference>
<dbReference type="Proteomes" id="UP000031443">
    <property type="component" value="Unassembled WGS sequence"/>
</dbReference>
<keyword evidence="2" id="KW-1185">Reference proteome</keyword>
<proteinExistence type="predicted"/>
<evidence type="ECO:0000313" key="2">
    <source>
        <dbReference type="Proteomes" id="UP000031443"/>
    </source>
</evidence>
<dbReference type="AlphaFoldDB" id="M7B4S2"/>
<reference evidence="2" key="1">
    <citation type="journal article" date="2013" name="Nat. Genet.">
        <title>The draft genomes of soft-shell turtle and green sea turtle yield insights into the development and evolution of the turtle-specific body plan.</title>
        <authorList>
            <person name="Wang Z."/>
            <person name="Pascual-Anaya J."/>
            <person name="Zadissa A."/>
            <person name="Li W."/>
            <person name="Niimura Y."/>
            <person name="Huang Z."/>
            <person name="Li C."/>
            <person name="White S."/>
            <person name="Xiong Z."/>
            <person name="Fang D."/>
            <person name="Wang B."/>
            <person name="Ming Y."/>
            <person name="Chen Y."/>
            <person name="Zheng Y."/>
            <person name="Kuraku S."/>
            <person name="Pignatelli M."/>
            <person name="Herrero J."/>
            <person name="Beal K."/>
            <person name="Nozawa M."/>
            <person name="Li Q."/>
            <person name="Wang J."/>
            <person name="Zhang H."/>
            <person name="Yu L."/>
            <person name="Shigenobu S."/>
            <person name="Wang J."/>
            <person name="Liu J."/>
            <person name="Flicek P."/>
            <person name="Searle S."/>
            <person name="Wang J."/>
            <person name="Kuratani S."/>
            <person name="Yin Y."/>
            <person name="Aken B."/>
            <person name="Zhang G."/>
            <person name="Irie N."/>
        </authorList>
    </citation>
    <scope>NUCLEOTIDE SEQUENCE [LARGE SCALE GENOMIC DNA]</scope>
</reference>
<gene>
    <name evidence="1" type="ORF">UY3_09956</name>
</gene>
<evidence type="ECO:0000313" key="1">
    <source>
        <dbReference type="EMBL" id="EMP32906.1"/>
    </source>
</evidence>
<accession>M7B4S2</accession>
<protein>
    <submittedName>
        <fullName evidence="1">Uncharacterized protein</fullName>
    </submittedName>
</protein>
<sequence length="225" mass="24794">MDLHSAVFFKVQTMPLRFTCGESAPLADIHLPKQTSQLHTYHHILFGVGSPELQRRKEQNVALLGSPTPAAPLAWLYHPHPQPYQTAVQTPAAPLARLYLPHPQPYQTAVQTLYRTQAAGWGRTGDSTAALEELLAWGRPAAPCSALRVSFWYGVPAINILLPLGLYPWKPANAKVLILDCMILKGVMATNPPFVQQLSNTKGPQKRSPQSVKEEEVVLVRAALN</sequence>
<organism evidence="1 2">
    <name type="scientific">Chelonia mydas</name>
    <name type="common">Green sea-turtle</name>
    <name type="synonym">Chelonia agassizi</name>
    <dbReference type="NCBI Taxonomy" id="8469"/>
    <lineage>
        <taxon>Eukaryota</taxon>
        <taxon>Metazoa</taxon>
        <taxon>Chordata</taxon>
        <taxon>Craniata</taxon>
        <taxon>Vertebrata</taxon>
        <taxon>Euteleostomi</taxon>
        <taxon>Archelosauria</taxon>
        <taxon>Testudinata</taxon>
        <taxon>Testudines</taxon>
        <taxon>Cryptodira</taxon>
        <taxon>Durocryptodira</taxon>
        <taxon>Americhelydia</taxon>
        <taxon>Chelonioidea</taxon>
        <taxon>Cheloniidae</taxon>
        <taxon>Chelonia</taxon>
    </lineage>
</organism>
<name>M7B4S2_CHEMY</name>